<gene>
    <name evidence="2" type="ORF">BLL36_21730</name>
</gene>
<keyword evidence="1" id="KW-1133">Transmembrane helix</keyword>
<accession>A0A1V2K268</accession>
<evidence type="ECO:0000256" key="1">
    <source>
        <dbReference type="SAM" id="Phobius"/>
    </source>
</evidence>
<proteinExistence type="predicted"/>
<dbReference type="RefSeq" id="WP_076953558.1">
    <property type="nucleotide sequence ID" value="NZ_MNPW01000011.1"/>
</dbReference>
<organism evidence="2 3">
    <name type="scientific">Pseudomonas cedrina subsp. cedrina</name>
    <dbReference type="NCBI Taxonomy" id="76762"/>
    <lineage>
        <taxon>Bacteria</taxon>
        <taxon>Pseudomonadati</taxon>
        <taxon>Pseudomonadota</taxon>
        <taxon>Gammaproteobacteria</taxon>
        <taxon>Pseudomonadales</taxon>
        <taxon>Pseudomonadaceae</taxon>
        <taxon>Pseudomonas</taxon>
    </lineage>
</organism>
<dbReference type="OrthoDB" id="7032580at2"/>
<dbReference type="AlphaFoldDB" id="A0A1V2K268"/>
<dbReference type="EMBL" id="MNPW01000011">
    <property type="protein sequence ID" value="ONH51544.1"/>
    <property type="molecule type" value="Genomic_DNA"/>
</dbReference>
<comment type="caution">
    <text evidence="2">The sequence shown here is derived from an EMBL/GenBank/DDBJ whole genome shotgun (WGS) entry which is preliminary data.</text>
</comment>
<evidence type="ECO:0000313" key="3">
    <source>
        <dbReference type="Proteomes" id="UP000189295"/>
    </source>
</evidence>
<reference evidence="2 3" key="1">
    <citation type="submission" date="2016-10" db="EMBL/GenBank/DDBJ databases">
        <title>Pseudomonas lactis sp. nov. and Pseudomonas paralactis sp. nov., isolated from bovine raw milk.</title>
        <authorList>
            <person name="Von Neubeck M."/>
            <person name="Huptas C."/>
            <person name="Glueck C."/>
            <person name="Krewinkel M."/>
            <person name="Stoeckel M."/>
            <person name="Stressler T."/>
            <person name="Fischer L."/>
            <person name="Hinrichs J."/>
            <person name="Scherer S."/>
            <person name="Wenning M."/>
        </authorList>
    </citation>
    <scope>NUCLEOTIDE SEQUENCE [LARGE SCALE GENOMIC DNA]</scope>
    <source>
        <strain evidence="2 3">DSM 17516</strain>
    </source>
</reference>
<sequence length="61" mass="7117">MSEFFELIWKLIDVVLRFLEVASDYTPPRRKRVFSFGFVMFLLLVAVVEWVLLQVFFGGGG</sequence>
<keyword evidence="1" id="KW-0812">Transmembrane</keyword>
<name>A0A1V2K268_PSECE</name>
<keyword evidence="1" id="KW-0472">Membrane</keyword>
<feature type="transmembrane region" description="Helical" evidence="1">
    <location>
        <begin position="33"/>
        <end position="57"/>
    </location>
</feature>
<protein>
    <submittedName>
        <fullName evidence="2">Uncharacterized protein</fullName>
    </submittedName>
</protein>
<evidence type="ECO:0000313" key="2">
    <source>
        <dbReference type="EMBL" id="ONH51544.1"/>
    </source>
</evidence>
<dbReference type="Proteomes" id="UP000189295">
    <property type="component" value="Unassembled WGS sequence"/>
</dbReference>